<accession>A0A645C4Y9</accession>
<keyword evidence="1" id="KW-0812">Transmembrane</keyword>
<feature type="transmembrane region" description="Helical" evidence="1">
    <location>
        <begin position="6"/>
        <end position="26"/>
    </location>
</feature>
<evidence type="ECO:0000256" key="1">
    <source>
        <dbReference type="SAM" id="Phobius"/>
    </source>
</evidence>
<comment type="caution">
    <text evidence="2">The sequence shown here is derived from an EMBL/GenBank/DDBJ whole genome shotgun (WGS) entry which is preliminary data.</text>
</comment>
<protein>
    <submittedName>
        <fullName evidence="2">Uncharacterized protein</fullName>
    </submittedName>
</protein>
<reference evidence="2" key="1">
    <citation type="submission" date="2019-08" db="EMBL/GenBank/DDBJ databases">
        <authorList>
            <person name="Kucharzyk K."/>
            <person name="Murdoch R.W."/>
            <person name="Higgins S."/>
            <person name="Loffler F."/>
        </authorList>
    </citation>
    <scope>NUCLEOTIDE SEQUENCE</scope>
</reference>
<sequence length="38" mass="4559">MFFKLYFPDNFFKALMIMFAMIFLNIKTANKIITDFAT</sequence>
<dbReference type="AlphaFoldDB" id="A0A645C4Y9"/>
<keyword evidence="1" id="KW-0472">Membrane</keyword>
<dbReference type="EMBL" id="VSSQ01025001">
    <property type="protein sequence ID" value="MPM72856.1"/>
    <property type="molecule type" value="Genomic_DNA"/>
</dbReference>
<gene>
    <name evidence="2" type="ORF">SDC9_119832</name>
</gene>
<organism evidence="2">
    <name type="scientific">bioreactor metagenome</name>
    <dbReference type="NCBI Taxonomy" id="1076179"/>
    <lineage>
        <taxon>unclassified sequences</taxon>
        <taxon>metagenomes</taxon>
        <taxon>ecological metagenomes</taxon>
    </lineage>
</organism>
<evidence type="ECO:0000313" key="2">
    <source>
        <dbReference type="EMBL" id="MPM72856.1"/>
    </source>
</evidence>
<proteinExistence type="predicted"/>
<name>A0A645C4Y9_9ZZZZ</name>
<keyword evidence="1" id="KW-1133">Transmembrane helix</keyword>